<gene>
    <name evidence="2" type="ORF">Cocul_00994</name>
</gene>
<dbReference type="PATRIC" id="fig|1544416.3.peg.999"/>
<feature type="transmembrane region" description="Helical" evidence="1">
    <location>
        <begin position="23"/>
        <end position="44"/>
    </location>
</feature>
<protein>
    <recommendedName>
        <fullName evidence="4">DUF3017 domain-containing protein</fullName>
    </recommendedName>
</protein>
<dbReference type="STRING" id="1544416.Cocul_00994"/>
<keyword evidence="1" id="KW-0812">Transmembrane</keyword>
<keyword evidence="1" id="KW-1133">Transmembrane helix</keyword>
<accession>A0A0Q0U903</accession>
<proteinExistence type="predicted"/>
<dbReference type="Pfam" id="PF11222">
    <property type="entry name" value="DUF3017"/>
    <property type="match status" value="1"/>
</dbReference>
<dbReference type="InterPro" id="IPR021385">
    <property type="entry name" value="DUF3017"/>
</dbReference>
<dbReference type="RefSeq" id="WP_055122180.1">
    <property type="nucleotide sequence ID" value="NZ_LKST01000002.1"/>
</dbReference>
<feature type="transmembrane region" description="Helical" evidence="1">
    <location>
        <begin position="88"/>
        <end position="107"/>
    </location>
</feature>
<keyword evidence="1" id="KW-0472">Membrane</keyword>
<evidence type="ECO:0000256" key="1">
    <source>
        <dbReference type="SAM" id="Phobius"/>
    </source>
</evidence>
<dbReference type="Proteomes" id="UP000050517">
    <property type="component" value="Unassembled WGS sequence"/>
</dbReference>
<evidence type="ECO:0000313" key="2">
    <source>
        <dbReference type="EMBL" id="KQB84197.1"/>
    </source>
</evidence>
<evidence type="ECO:0000313" key="3">
    <source>
        <dbReference type="Proteomes" id="UP000050517"/>
    </source>
</evidence>
<organism evidence="2 3">
    <name type="scientific">Corynebacterium oculi</name>
    <dbReference type="NCBI Taxonomy" id="1544416"/>
    <lineage>
        <taxon>Bacteria</taxon>
        <taxon>Bacillati</taxon>
        <taxon>Actinomycetota</taxon>
        <taxon>Actinomycetes</taxon>
        <taxon>Mycobacteriales</taxon>
        <taxon>Corynebacteriaceae</taxon>
        <taxon>Corynebacterium</taxon>
    </lineage>
</organism>
<dbReference type="EMBL" id="LKST01000002">
    <property type="protein sequence ID" value="KQB84197.1"/>
    <property type="molecule type" value="Genomic_DNA"/>
</dbReference>
<name>A0A0Q0U903_9CORY</name>
<reference evidence="2 3" key="1">
    <citation type="submission" date="2015-10" db="EMBL/GenBank/DDBJ databases">
        <title>Corynebacteirum lowii and Corynebacterium oculi species nova, derived from human clinical disease and and emended description of Corynebacterium mastiditis.</title>
        <authorList>
            <person name="Bernard K."/>
            <person name="Pacheco A.L."/>
            <person name="Mcdougall C."/>
            <person name="Burtx T."/>
            <person name="Weibe D."/>
            <person name="Tyler S."/>
            <person name="Olson A.B."/>
            <person name="Cnockaert M."/>
            <person name="Eguchi H."/>
            <person name="Kuwahara T."/>
            <person name="Nakayama-Imaohji H."/>
            <person name="Boudewijins M."/>
            <person name="Van Hoecke F."/>
            <person name="Bernier A.-M."/>
            <person name="Vandamme P."/>
        </authorList>
    </citation>
    <scope>NUCLEOTIDE SEQUENCE [LARGE SCALE GENOMIC DNA]</scope>
    <source>
        <strain evidence="2 3">NML 130210</strain>
    </source>
</reference>
<comment type="caution">
    <text evidence="2">The sequence shown here is derived from an EMBL/GenBank/DDBJ whole genome shotgun (WGS) entry which is preliminary data.</text>
</comment>
<dbReference type="AlphaFoldDB" id="A0A0Q0U903"/>
<feature type="transmembrane region" description="Helical" evidence="1">
    <location>
        <begin position="51"/>
        <end position="68"/>
    </location>
</feature>
<sequence>MNPSDYLDNPHDVALPPSRLPRWVQGAMLGIFLLGLVASAVFALTDHWRRATFGLGAALIWLAVVRLLCDSRLVGIFAVRSRRFDVLFSALLGGCMAFLALSVDALGS</sequence>
<keyword evidence="3" id="KW-1185">Reference proteome</keyword>
<evidence type="ECO:0008006" key="4">
    <source>
        <dbReference type="Google" id="ProtNLM"/>
    </source>
</evidence>
<dbReference type="OrthoDB" id="4411540at2"/>